<reference evidence="1" key="1">
    <citation type="submission" date="2021-03" db="EMBL/GenBank/DDBJ databases">
        <authorList>
            <person name="Bekaert M."/>
        </authorList>
    </citation>
    <scope>NUCLEOTIDE SEQUENCE</scope>
</reference>
<organism evidence="1 2">
    <name type="scientific">Mytilus edulis</name>
    <name type="common">Blue mussel</name>
    <dbReference type="NCBI Taxonomy" id="6550"/>
    <lineage>
        <taxon>Eukaryota</taxon>
        <taxon>Metazoa</taxon>
        <taxon>Spiralia</taxon>
        <taxon>Lophotrochozoa</taxon>
        <taxon>Mollusca</taxon>
        <taxon>Bivalvia</taxon>
        <taxon>Autobranchia</taxon>
        <taxon>Pteriomorphia</taxon>
        <taxon>Mytilida</taxon>
        <taxon>Mytiloidea</taxon>
        <taxon>Mytilidae</taxon>
        <taxon>Mytilinae</taxon>
        <taxon>Mytilus</taxon>
    </lineage>
</organism>
<gene>
    <name evidence="1" type="ORF">MEDL_36228</name>
</gene>
<sequence length="263" mass="31157">MQTLQTWRDYSEKMEKIFKIVNTEEQNQHTDNDLNISRSKLLISCRLHIYKESQFQLDNFLTRNECNVLSPELCLLQGEKIQMAKMYHLDHMIDKVIKVEENINFFPLLCKLSKDKNSEEVLKLFTAPVESIRKNIKHIIFESDMQFCALVLCVLYEDGFDTDWLKLQSILETEKRNKLEEIVKEFDIKLSREMSRKTLKLAFDTLVGTYLRQRGTEYRMIHDIIHELAAVICGKKLTECFIKYAPSVFIRDHFILNLSLVHQ</sequence>
<proteinExistence type="predicted"/>
<evidence type="ECO:0000313" key="2">
    <source>
        <dbReference type="Proteomes" id="UP000683360"/>
    </source>
</evidence>
<dbReference type="AlphaFoldDB" id="A0A8S3STQ3"/>
<protein>
    <submittedName>
        <fullName evidence="1">Uncharacterized protein</fullName>
    </submittedName>
</protein>
<dbReference type="Proteomes" id="UP000683360">
    <property type="component" value="Unassembled WGS sequence"/>
</dbReference>
<name>A0A8S3STQ3_MYTED</name>
<accession>A0A8S3STQ3</accession>
<dbReference type="EMBL" id="CAJPWZ010001769">
    <property type="protein sequence ID" value="CAG2222923.1"/>
    <property type="molecule type" value="Genomic_DNA"/>
</dbReference>
<comment type="caution">
    <text evidence="1">The sequence shown here is derived from an EMBL/GenBank/DDBJ whole genome shotgun (WGS) entry which is preliminary data.</text>
</comment>
<evidence type="ECO:0000313" key="1">
    <source>
        <dbReference type="EMBL" id="CAG2222923.1"/>
    </source>
</evidence>
<keyword evidence="2" id="KW-1185">Reference proteome</keyword>